<proteinExistence type="predicted"/>
<gene>
    <name evidence="1" type="ORF">DLAC_08499</name>
</gene>
<dbReference type="Proteomes" id="UP000076078">
    <property type="component" value="Unassembled WGS sequence"/>
</dbReference>
<organism evidence="1 2">
    <name type="scientific">Tieghemostelium lacteum</name>
    <name type="common">Slime mold</name>
    <name type="synonym">Dictyostelium lacteum</name>
    <dbReference type="NCBI Taxonomy" id="361077"/>
    <lineage>
        <taxon>Eukaryota</taxon>
        <taxon>Amoebozoa</taxon>
        <taxon>Evosea</taxon>
        <taxon>Eumycetozoa</taxon>
        <taxon>Dictyostelia</taxon>
        <taxon>Dictyosteliales</taxon>
        <taxon>Raperosteliaceae</taxon>
        <taxon>Tieghemostelium</taxon>
    </lineage>
</organism>
<accession>A0A151Z7I8</accession>
<reference evidence="1 2" key="1">
    <citation type="submission" date="2015-12" db="EMBL/GenBank/DDBJ databases">
        <title>Dictyostelia acquired genes for synthesis and detection of signals that induce cell-type specialization by lateral gene transfer from prokaryotes.</title>
        <authorList>
            <person name="Gloeckner G."/>
            <person name="Schaap P."/>
        </authorList>
    </citation>
    <scope>NUCLEOTIDE SEQUENCE [LARGE SCALE GENOMIC DNA]</scope>
    <source>
        <strain evidence="1 2">TK</strain>
    </source>
</reference>
<evidence type="ECO:0000313" key="1">
    <source>
        <dbReference type="EMBL" id="KYQ89929.1"/>
    </source>
</evidence>
<dbReference type="InParanoid" id="A0A151Z7I8"/>
<comment type="caution">
    <text evidence="1">The sequence shown here is derived from an EMBL/GenBank/DDBJ whole genome shotgun (WGS) entry which is preliminary data.</text>
</comment>
<dbReference type="EMBL" id="LODT01000037">
    <property type="protein sequence ID" value="KYQ89929.1"/>
    <property type="molecule type" value="Genomic_DNA"/>
</dbReference>
<evidence type="ECO:0000313" key="2">
    <source>
        <dbReference type="Proteomes" id="UP000076078"/>
    </source>
</evidence>
<protein>
    <submittedName>
        <fullName evidence="1">Uncharacterized protein</fullName>
    </submittedName>
</protein>
<keyword evidence="2" id="KW-1185">Reference proteome</keyword>
<dbReference type="AlphaFoldDB" id="A0A151Z7I8"/>
<dbReference type="OrthoDB" id="5086276at2759"/>
<name>A0A151Z7I8_TIELA</name>
<sequence length="492" mass="56179">MNGRRHKRSPFEPERIVKYKKILYPENPLRRLSTHVVKITFFTESYLGERLVIPWAQVQDIRINNGCSIQVIEDIEDNILRTNDIGILTLMIVVDWSKYDKSINGDINVFLSICPYGQLVIVGRNFDEVEDIRLKVGDPVRYNLQFSLDINRATKNYHIDYIFGGMGVDLTPKTGNGQVYIHNGIIIESNLIFVYALLMNVAFTLGDGGYIVSRILVEVYEDGNPKYHGAHYIDGDNTIQCSYKSSWEPLTLVHEYGHFVQEILYAEKSISIPITGDDHEPCDSVESTSNVAWSEGYADSFSIIMGKVMKMKYATDNKVSQPWDEGQQISGRYSSLFYDYYACDTSVFERDEDGNPKQTYIERSLDNDEGRVTAMLYDLYDSNDDSLIKKPSDEIMNKIKEKYPKILPAWFGVSTGSDSNSGNELTYIEILVDAIRESNQASLQCYIYSLLNSPNLKSEKKEYVKDIIIYNYGSTFLDQNKLALCASDNQDD</sequence>